<name>A0AAN6WTP4_9PEZI</name>
<accession>A0AAN6WTP4</accession>
<comment type="caution">
    <text evidence="1">The sequence shown here is derived from an EMBL/GenBank/DDBJ whole genome shotgun (WGS) entry which is preliminary data.</text>
</comment>
<proteinExistence type="predicted"/>
<reference evidence="1" key="2">
    <citation type="submission" date="2023-05" db="EMBL/GenBank/DDBJ databases">
        <authorList>
            <consortium name="Lawrence Berkeley National Laboratory"/>
            <person name="Steindorff A."/>
            <person name="Hensen N."/>
            <person name="Bonometti L."/>
            <person name="Westerberg I."/>
            <person name="Brannstrom I.O."/>
            <person name="Guillou S."/>
            <person name="Cros-Aarteil S."/>
            <person name="Calhoun S."/>
            <person name="Haridas S."/>
            <person name="Kuo A."/>
            <person name="Mondo S."/>
            <person name="Pangilinan J."/>
            <person name="Riley R."/>
            <person name="Labutti K."/>
            <person name="Andreopoulos B."/>
            <person name="Lipzen A."/>
            <person name="Chen C."/>
            <person name="Yanf M."/>
            <person name="Daum C."/>
            <person name="Ng V."/>
            <person name="Clum A."/>
            <person name="Ohm R."/>
            <person name="Martin F."/>
            <person name="Silar P."/>
            <person name="Natvig D."/>
            <person name="Lalanne C."/>
            <person name="Gautier V."/>
            <person name="Ament-Velasquez S.L."/>
            <person name="Kruys A."/>
            <person name="Hutchinson M.I."/>
            <person name="Powell A.J."/>
            <person name="Barry K."/>
            <person name="Miller A.N."/>
            <person name="Grigoriev I.V."/>
            <person name="Debuchy R."/>
            <person name="Gladieux P."/>
            <person name="Thoren M.H."/>
            <person name="Johannesson H."/>
        </authorList>
    </citation>
    <scope>NUCLEOTIDE SEQUENCE</scope>
    <source>
        <strain evidence="1">PSN309</strain>
    </source>
</reference>
<evidence type="ECO:0000313" key="2">
    <source>
        <dbReference type="Proteomes" id="UP001302126"/>
    </source>
</evidence>
<keyword evidence="2" id="KW-1185">Reference proteome</keyword>
<dbReference type="AlphaFoldDB" id="A0AAN6WTP4"/>
<dbReference type="EMBL" id="MU864395">
    <property type="protein sequence ID" value="KAK4187934.1"/>
    <property type="molecule type" value="Genomic_DNA"/>
</dbReference>
<organism evidence="1 2">
    <name type="scientific">Podospora australis</name>
    <dbReference type="NCBI Taxonomy" id="1536484"/>
    <lineage>
        <taxon>Eukaryota</taxon>
        <taxon>Fungi</taxon>
        <taxon>Dikarya</taxon>
        <taxon>Ascomycota</taxon>
        <taxon>Pezizomycotina</taxon>
        <taxon>Sordariomycetes</taxon>
        <taxon>Sordariomycetidae</taxon>
        <taxon>Sordariales</taxon>
        <taxon>Podosporaceae</taxon>
        <taxon>Podospora</taxon>
    </lineage>
</organism>
<gene>
    <name evidence="1" type="ORF">QBC35DRAFT_474090</name>
</gene>
<protein>
    <submittedName>
        <fullName evidence="1">Uncharacterized protein</fullName>
    </submittedName>
</protein>
<evidence type="ECO:0000313" key="1">
    <source>
        <dbReference type="EMBL" id="KAK4187934.1"/>
    </source>
</evidence>
<reference evidence="1" key="1">
    <citation type="journal article" date="2023" name="Mol. Phylogenet. Evol.">
        <title>Genome-scale phylogeny and comparative genomics of the fungal order Sordariales.</title>
        <authorList>
            <person name="Hensen N."/>
            <person name="Bonometti L."/>
            <person name="Westerberg I."/>
            <person name="Brannstrom I.O."/>
            <person name="Guillou S."/>
            <person name="Cros-Aarteil S."/>
            <person name="Calhoun S."/>
            <person name="Haridas S."/>
            <person name="Kuo A."/>
            <person name="Mondo S."/>
            <person name="Pangilinan J."/>
            <person name="Riley R."/>
            <person name="LaButti K."/>
            <person name="Andreopoulos B."/>
            <person name="Lipzen A."/>
            <person name="Chen C."/>
            <person name="Yan M."/>
            <person name="Daum C."/>
            <person name="Ng V."/>
            <person name="Clum A."/>
            <person name="Steindorff A."/>
            <person name="Ohm R.A."/>
            <person name="Martin F."/>
            <person name="Silar P."/>
            <person name="Natvig D.O."/>
            <person name="Lalanne C."/>
            <person name="Gautier V."/>
            <person name="Ament-Velasquez S.L."/>
            <person name="Kruys A."/>
            <person name="Hutchinson M.I."/>
            <person name="Powell A.J."/>
            <person name="Barry K."/>
            <person name="Miller A.N."/>
            <person name="Grigoriev I.V."/>
            <person name="Debuchy R."/>
            <person name="Gladieux P."/>
            <person name="Hiltunen Thoren M."/>
            <person name="Johannesson H."/>
        </authorList>
    </citation>
    <scope>NUCLEOTIDE SEQUENCE</scope>
    <source>
        <strain evidence="1">PSN309</strain>
    </source>
</reference>
<dbReference type="Proteomes" id="UP001302126">
    <property type="component" value="Unassembled WGS sequence"/>
</dbReference>
<sequence length="228" mass="25787">MSPGIRHRDSIDQCHAGSAVRNGVGLKCEDCYDWRSVVNQVHPLSQQKGDHIEALMDFPLTQWQSRERARSIPADQKRQWEATGREAACMAPGNHCCRESPLLHMSPAAGVIGITLAPVVGSRYRSWGWKTSKLFDLSPIMSLKESKSVISHACLRLEKPIMSWKWNTRQQEQLLGIPECLGLQREAWKRKTLPASIPALEGIEQVSTYEIFFFWKRLNESSACAATR</sequence>